<keyword evidence="2" id="KW-1185">Reference proteome</keyword>
<dbReference type="Proteomes" id="UP000007148">
    <property type="component" value="Unassembled WGS sequence"/>
</dbReference>
<dbReference type="OrthoDB" id="373498at2759"/>
<name>G4TY27_SERID</name>
<dbReference type="InParanoid" id="G4TY27"/>
<comment type="caution">
    <text evidence="1">The sequence shown here is derived from an EMBL/GenBank/DDBJ whole genome shotgun (WGS) entry which is preliminary data.</text>
</comment>
<dbReference type="PANTHER" id="PTHR35517:SF1">
    <property type="entry name" value="PROTEIN ARGININE N-METHYLTRANSFERASE SFM1"/>
    <property type="match status" value="1"/>
</dbReference>
<dbReference type="CDD" id="cd18090">
    <property type="entry name" value="Arginine_MT_Sfm1"/>
    <property type="match status" value="1"/>
</dbReference>
<dbReference type="EMBL" id="CAFZ01000654">
    <property type="protein sequence ID" value="CCA76220.1"/>
    <property type="molecule type" value="Genomic_DNA"/>
</dbReference>
<dbReference type="STRING" id="1109443.G4TY27"/>
<evidence type="ECO:0000313" key="2">
    <source>
        <dbReference type="Proteomes" id="UP000007148"/>
    </source>
</evidence>
<dbReference type="PANTHER" id="PTHR35517">
    <property type="entry name" value="PROTEIN ARGININE N-METHYLTRANSFERASE SFM1"/>
    <property type="match status" value="1"/>
</dbReference>
<evidence type="ECO:0000313" key="1">
    <source>
        <dbReference type="EMBL" id="CCA76220.1"/>
    </source>
</evidence>
<dbReference type="Pfam" id="PF04252">
    <property type="entry name" value="SFM1-like"/>
    <property type="match status" value="1"/>
</dbReference>
<dbReference type="AlphaFoldDB" id="G4TY27"/>
<dbReference type="OMA" id="HLGSVQM"/>
<protein>
    <recommendedName>
        <fullName evidence="3">DUF431-domain-containing protein</fullName>
    </recommendedName>
</protein>
<proteinExistence type="predicted"/>
<evidence type="ECO:0008006" key="3">
    <source>
        <dbReference type="Google" id="ProtNLM"/>
    </source>
</evidence>
<gene>
    <name evidence="1" type="ORF">PIIN_10213</name>
</gene>
<dbReference type="InterPro" id="IPR007364">
    <property type="entry name" value="SFM1-like"/>
</dbReference>
<dbReference type="eggNOG" id="ENOG502RXXJ">
    <property type="taxonomic scope" value="Eukaryota"/>
</dbReference>
<dbReference type="HOGENOM" id="CLU_080487_0_0_1"/>
<sequence>MEEDEGHSLPKWVLLEYKHMLSLAGQGNKVCFTHLSQSSCAAIQKGFESVANSVGTQKSSEATFEATSISILEYMKLQGVPMNRVCLLDPRGSKELSPEDGSEFEWFLFGGILGMSGDDPPRDRTGELRALGFAGRRLGPIQMTTDTALGVTKMIVQDQMTMETIPFVDHPTIKFSKTESVEMPFRYIIKEGEPLLPGGMKQHLYDDLNRGFND</sequence>
<organism evidence="1 2">
    <name type="scientific">Serendipita indica (strain DSM 11827)</name>
    <name type="common">Root endophyte fungus</name>
    <name type="synonym">Piriformospora indica</name>
    <dbReference type="NCBI Taxonomy" id="1109443"/>
    <lineage>
        <taxon>Eukaryota</taxon>
        <taxon>Fungi</taxon>
        <taxon>Dikarya</taxon>
        <taxon>Basidiomycota</taxon>
        <taxon>Agaricomycotina</taxon>
        <taxon>Agaricomycetes</taxon>
        <taxon>Sebacinales</taxon>
        <taxon>Serendipitaceae</taxon>
        <taxon>Serendipita</taxon>
    </lineage>
</organism>
<accession>G4TY27</accession>
<reference evidence="1 2" key="1">
    <citation type="journal article" date="2011" name="PLoS Pathog.">
        <title>Endophytic Life Strategies Decoded by Genome and Transcriptome Analyses of the Mutualistic Root Symbiont Piriformospora indica.</title>
        <authorList>
            <person name="Zuccaro A."/>
            <person name="Lahrmann U."/>
            <person name="Guldener U."/>
            <person name="Langen G."/>
            <person name="Pfiffi S."/>
            <person name="Biedenkopf D."/>
            <person name="Wong P."/>
            <person name="Samans B."/>
            <person name="Grimm C."/>
            <person name="Basiewicz M."/>
            <person name="Murat C."/>
            <person name="Martin F."/>
            <person name="Kogel K.H."/>
        </authorList>
    </citation>
    <scope>NUCLEOTIDE SEQUENCE [LARGE SCALE GENOMIC DNA]</scope>
    <source>
        <strain evidence="1 2">DSM 11827</strain>
    </source>
</reference>
<dbReference type="GO" id="GO:0035241">
    <property type="term" value="F:protein-arginine omega-N monomethyltransferase activity"/>
    <property type="evidence" value="ECO:0007669"/>
    <property type="project" value="TreeGrafter"/>
</dbReference>